<keyword evidence="2" id="KW-1133">Transmembrane helix</keyword>
<dbReference type="eggNOG" id="ENOG50349N6">
    <property type="taxonomic scope" value="Bacteria"/>
</dbReference>
<dbReference type="EMBL" id="JROM01000021">
    <property type="protein sequence ID" value="KHE74463.1"/>
    <property type="molecule type" value="Genomic_DNA"/>
</dbReference>
<organism evidence="3 4">
    <name type="scientific">Kocuria marina</name>
    <dbReference type="NCBI Taxonomy" id="223184"/>
    <lineage>
        <taxon>Bacteria</taxon>
        <taxon>Bacillati</taxon>
        <taxon>Actinomycetota</taxon>
        <taxon>Actinomycetes</taxon>
        <taxon>Micrococcales</taxon>
        <taxon>Micrococcaceae</taxon>
        <taxon>Kocuria</taxon>
    </lineage>
</organism>
<feature type="compositionally biased region" description="Gly residues" evidence="1">
    <location>
        <begin position="179"/>
        <end position="190"/>
    </location>
</feature>
<accession>A0A0B0DAR0</accession>
<feature type="region of interest" description="Disordered" evidence="1">
    <location>
        <begin position="179"/>
        <end position="203"/>
    </location>
</feature>
<proteinExistence type="predicted"/>
<protein>
    <recommendedName>
        <fullName evidence="5">DUF304 domain-containing protein</fullName>
    </recommendedName>
</protein>
<dbReference type="STRING" id="223184.AS25_06460"/>
<sequence length="203" mass="21725">MTRSRRALELAPGEDTVVATRAHPLKLVTPALAAWAIVFGYSALRRVLDLTWRPTDTPWTTLHAFVGWLLLIAALLLAWRFVLSPAWRWLRTRFVLTTARLALVGPPARDGAVFLPLNELRSVRVTRGATRPGEAREGLDRGTVLADFGGLGGLKLASCPQPARFAALVRESAADAGNYSGGGNTAGPGYPGTHIAQQGGPRG</sequence>
<feature type="transmembrane region" description="Helical" evidence="2">
    <location>
        <begin position="27"/>
        <end position="44"/>
    </location>
</feature>
<dbReference type="Proteomes" id="UP000030664">
    <property type="component" value="Unassembled WGS sequence"/>
</dbReference>
<evidence type="ECO:0008006" key="5">
    <source>
        <dbReference type="Google" id="ProtNLM"/>
    </source>
</evidence>
<evidence type="ECO:0000313" key="4">
    <source>
        <dbReference type="Proteomes" id="UP000030664"/>
    </source>
</evidence>
<dbReference type="AlphaFoldDB" id="A0A0B0DAR0"/>
<comment type="caution">
    <text evidence="3">The sequence shown here is derived from an EMBL/GenBank/DDBJ whole genome shotgun (WGS) entry which is preliminary data.</text>
</comment>
<keyword evidence="2" id="KW-0812">Transmembrane</keyword>
<evidence type="ECO:0000256" key="1">
    <source>
        <dbReference type="SAM" id="MobiDB-lite"/>
    </source>
</evidence>
<reference evidence="3 4" key="1">
    <citation type="submission" date="2014-09" db="EMBL/GenBank/DDBJ databases">
        <title>High-quality draft genome sequence of Kocuria marina SO9-6, an actinobacterium isolated from a copper mine.</title>
        <authorList>
            <person name="Castro D.B."/>
            <person name="Pereira L.B."/>
            <person name="Silva M.V."/>
            <person name="Silva B.P."/>
            <person name="Zanardi B.R."/>
            <person name="Carlos C."/>
            <person name="Belgini D.R."/>
            <person name="Limache E.G."/>
            <person name="Lacerda G.V."/>
            <person name="Nery M.B."/>
            <person name="Gomes M.B."/>
            <person name="Souza S."/>
            <person name="Silva T.M."/>
            <person name="Rodrigues V.D."/>
            <person name="Paulino L.C."/>
            <person name="Vicentini R."/>
            <person name="Ferraz L.F."/>
            <person name="Ottoboni L.M."/>
        </authorList>
    </citation>
    <scope>NUCLEOTIDE SEQUENCE [LARGE SCALE GENOMIC DNA]</scope>
    <source>
        <strain evidence="3 4">SO9-6</strain>
    </source>
</reference>
<keyword evidence="2" id="KW-0472">Membrane</keyword>
<dbReference type="RefSeq" id="WP_035963609.1">
    <property type="nucleotide sequence ID" value="NZ_JAQDQR010000004.1"/>
</dbReference>
<gene>
    <name evidence="3" type="ORF">AS25_06460</name>
</gene>
<evidence type="ECO:0000313" key="3">
    <source>
        <dbReference type="EMBL" id="KHE74463.1"/>
    </source>
</evidence>
<name>A0A0B0DAR0_9MICC</name>
<evidence type="ECO:0000256" key="2">
    <source>
        <dbReference type="SAM" id="Phobius"/>
    </source>
</evidence>
<feature type="transmembrane region" description="Helical" evidence="2">
    <location>
        <begin position="64"/>
        <end position="83"/>
    </location>
</feature>